<evidence type="ECO:0000313" key="2">
    <source>
        <dbReference type="Proteomes" id="UP000299102"/>
    </source>
</evidence>
<protein>
    <submittedName>
        <fullName evidence="1">Uncharacterized protein</fullName>
    </submittedName>
</protein>
<reference evidence="1 2" key="1">
    <citation type="journal article" date="2019" name="Commun. Biol.">
        <title>The bagworm genome reveals a unique fibroin gene that provides high tensile strength.</title>
        <authorList>
            <person name="Kono N."/>
            <person name="Nakamura H."/>
            <person name="Ohtoshi R."/>
            <person name="Tomita M."/>
            <person name="Numata K."/>
            <person name="Arakawa K."/>
        </authorList>
    </citation>
    <scope>NUCLEOTIDE SEQUENCE [LARGE SCALE GENOMIC DNA]</scope>
</reference>
<dbReference type="AlphaFoldDB" id="A0A4C1VS91"/>
<organism evidence="1 2">
    <name type="scientific">Eumeta variegata</name>
    <name type="common">Bagworm moth</name>
    <name type="synonym">Eumeta japonica</name>
    <dbReference type="NCBI Taxonomy" id="151549"/>
    <lineage>
        <taxon>Eukaryota</taxon>
        <taxon>Metazoa</taxon>
        <taxon>Ecdysozoa</taxon>
        <taxon>Arthropoda</taxon>
        <taxon>Hexapoda</taxon>
        <taxon>Insecta</taxon>
        <taxon>Pterygota</taxon>
        <taxon>Neoptera</taxon>
        <taxon>Endopterygota</taxon>
        <taxon>Lepidoptera</taxon>
        <taxon>Glossata</taxon>
        <taxon>Ditrysia</taxon>
        <taxon>Tineoidea</taxon>
        <taxon>Psychidae</taxon>
        <taxon>Oiketicinae</taxon>
        <taxon>Eumeta</taxon>
    </lineage>
</organism>
<comment type="caution">
    <text evidence="1">The sequence shown here is derived from an EMBL/GenBank/DDBJ whole genome shotgun (WGS) entry which is preliminary data.</text>
</comment>
<accession>A0A4C1VS91</accession>
<sequence length="97" mass="11480">MTNVGDLHAAHELCQLGRIAPPETHTYARFLDFRIEQLRAMLSTLAKHRSWAANDCRRRLRLDVRHRKLNVVSEPRNKWFQLTRDNKQMDRFALGRG</sequence>
<dbReference type="EMBL" id="BGZK01000392">
    <property type="protein sequence ID" value="GBP41069.1"/>
    <property type="molecule type" value="Genomic_DNA"/>
</dbReference>
<proteinExistence type="predicted"/>
<name>A0A4C1VS91_EUMVA</name>
<gene>
    <name evidence="1" type="ORF">EVAR_32890_1</name>
</gene>
<evidence type="ECO:0000313" key="1">
    <source>
        <dbReference type="EMBL" id="GBP41069.1"/>
    </source>
</evidence>
<dbReference type="Proteomes" id="UP000299102">
    <property type="component" value="Unassembled WGS sequence"/>
</dbReference>
<keyword evidence="2" id="KW-1185">Reference proteome</keyword>